<gene>
    <name evidence="18" type="ORF">N802_02060</name>
</gene>
<comment type="catalytic activity">
    <reaction evidence="14">
        <text>D-maltose + ATP = alpha-maltose 1-phosphate + ADP + H(+)</text>
        <dbReference type="Rhea" id="RHEA:31915"/>
        <dbReference type="ChEBI" id="CHEBI:15378"/>
        <dbReference type="ChEBI" id="CHEBI:17306"/>
        <dbReference type="ChEBI" id="CHEBI:30616"/>
        <dbReference type="ChEBI" id="CHEBI:63576"/>
        <dbReference type="ChEBI" id="CHEBI:456216"/>
        <dbReference type="EC" id="2.7.1.175"/>
    </reaction>
</comment>
<keyword evidence="7 18" id="KW-0808">Transferase</keyword>
<comment type="caution">
    <text evidence="18">The sequence shown here is derived from an EMBL/GenBank/DDBJ whole genome shotgun (WGS) entry which is preliminary data.</text>
</comment>
<dbReference type="GO" id="GO:0005524">
    <property type="term" value="F:ATP binding"/>
    <property type="evidence" value="ECO:0007669"/>
    <property type="project" value="UniProtKB-KW"/>
</dbReference>
<evidence type="ECO:0000256" key="10">
    <source>
        <dbReference type="ARBA" id="ARBA00022840"/>
    </source>
</evidence>
<proteinExistence type="inferred from homology"/>
<keyword evidence="8" id="KW-0547">Nucleotide-binding</keyword>
<comment type="similarity">
    <text evidence="2">Belongs to the aminoglycoside phosphotransferase family.</text>
</comment>
<evidence type="ECO:0000256" key="9">
    <source>
        <dbReference type="ARBA" id="ARBA00022777"/>
    </source>
</evidence>
<evidence type="ECO:0000256" key="3">
    <source>
        <dbReference type="ARBA" id="ARBA00011245"/>
    </source>
</evidence>
<dbReference type="OrthoDB" id="3787729at2"/>
<evidence type="ECO:0000256" key="12">
    <source>
        <dbReference type="ARBA" id="ARBA00023277"/>
    </source>
</evidence>
<dbReference type="eggNOG" id="COG3281">
    <property type="taxonomic scope" value="Bacteria"/>
</dbReference>
<keyword evidence="11" id="KW-0320">Glycogen biosynthesis</keyword>
<dbReference type="SUPFAM" id="SSF56112">
    <property type="entry name" value="Protein kinase-like (PK-like)"/>
    <property type="match status" value="1"/>
</dbReference>
<accession>A0A0A0JBQ9</accession>
<keyword evidence="10" id="KW-0067">ATP-binding</keyword>
<evidence type="ECO:0000259" key="16">
    <source>
        <dbReference type="Pfam" id="PF01636"/>
    </source>
</evidence>
<evidence type="ECO:0000256" key="11">
    <source>
        <dbReference type="ARBA" id="ARBA00023056"/>
    </source>
</evidence>
<evidence type="ECO:0000256" key="1">
    <source>
        <dbReference type="ARBA" id="ARBA00004964"/>
    </source>
</evidence>
<evidence type="ECO:0000256" key="4">
    <source>
        <dbReference type="ARBA" id="ARBA00011962"/>
    </source>
</evidence>
<dbReference type="RefSeq" id="WP_035911340.1">
    <property type="nucleotide sequence ID" value="NZ_AVPJ01000001.1"/>
</dbReference>
<evidence type="ECO:0000256" key="2">
    <source>
        <dbReference type="ARBA" id="ARBA00006219"/>
    </source>
</evidence>
<evidence type="ECO:0000313" key="19">
    <source>
        <dbReference type="Proteomes" id="UP000030002"/>
    </source>
</evidence>
<name>A0A0A0JBQ9_9MICO</name>
<protein>
    <recommendedName>
        <fullName evidence="5">Maltokinase</fullName>
        <ecNumber evidence="4">2.7.1.175</ecNumber>
    </recommendedName>
    <alternativeName>
        <fullName evidence="13">Maltose-1-phosphate synthase</fullName>
    </alternativeName>
</protein>
<comment type="pathway">
    <text evidence="1">Glycan biosynthesis; glycogen biosynthesis.</text>
</comment>
<dbReference type="InterPro" id="IPR040999">
    <property type="entry name" value="Mak_N_cap"/>
</dbReference>
<sequence>MAEIHKGASVTPTKVELLEAWMGGQRWYAGKGTSPSVRRLASWRLGDPAGEVGVEVLIVSDSSGGEPVVYQVPLTYRGAPLEGSEGALVGTTEHSVLGTRWVYDATHDPVYAAQLLELIQGRVRAESSSASDEFDDSVVATPGRAWSRDVRVRGSSVVTGEQSNTSVILDCIDADGAAVPVIVKVFRMLSAGENPDVVLQSALREAGSERVPAVVGSVAGQWPEPASGSSGEPTGEGAADAGGERTAYGHFVFAQEFLPGVEDAWRVALRAVRGGEDFTEPARALGEATAEVHATLAASLGTTETSADVARGIVDEMRDRYAAAADEVPALHDHDDAVAAILDTALAVNWPALQRIHGDYHLGQVLHTAEGGWMLLDFEGEPLRPLAERTQPDQWIRDIAGMLRSFDYAGGAVEHSGGDSAREWVARAQQAFLDGYAAVASDDPRSRPALLAAFELDKAMYEVVYEVRNRPSWVDIPLAAIERLATQFTTTTAEPDSPAPQEDTP</sequence>
<dbReference type="GO" id="GO:0005978">
    <property type="term" value="P:glycogen biosynthetic process"/>
    <property type="evidence" value="ECO:0007669"/>
    <property type="project" value="UniProtKB-UniPathway"/>
</dbReference>
<evidence type="ECO:0000259" key="17">
    <source>
        <dbReference type="Pfam" id="PF18085"/>
    </source>
</evidence>
<dbReference type="STRING" id="1385520.N802_02060"/>
<dbReference type="InterPro" id="IPR011009">
    <property type="entry name" value="Kinase-like_dom_sf"/>
</dbReference>
<dbReference type="Proteomes" id="UP000030002">
    <property type="component" value="Unassembled WGS sequence"/>
</dbReference>
<dbReference type="Gene3D" id="3.90.1200.10">
    <property type="match status" value="1"/>
</dbReference>
<dbReference type="EC" id="2.7.1.175" evidence="4"/>
<evidence type="ECO:0000256" key="8">
    <source>
        <dbReference type="ARBA" id="ARBA00022741"/>
    </source>
</evidence>
<dbReference type="Pfam" id="PF01636">
    <property type="entry name" value="APH"/>
    <property type="match status" value="1"/>
</dbReference>
<comment type="subunit">
    <text evidence="3">Monomer.</text>
</comment>
<dbReference type="EMBL" id="AVPJ01000001">
    <property type="protein sequence ID" value="KGN34850.1"/>
    <property type="molecule type" value="Genomic_DNA"/>
</dbReference>
<dbReference type="InterPro" id="IPR002575">
    <property type="entry name" value="Aminoglycoside_PTrfase"/>
</dbReference>
<keyword evidence="6" id="KW-0321">Glycogen metabolism</keyword>
<organism evidence="18 19">
    <name type="scientific">Knoellia sinensis KCTC 19936</name>
    <dbReference type="NCBI Taxonomy" id="1385520"/>
    <lineage>
        <taxon>Bacteria</taxon>
        <taxon>Bacillati</taxon>
        <taxon>Actinomycetota</taxon>
        <taxon>Actinomycetes</taxon>
        <taxon>Micrococcales</taxon>
        <taxon>Intrasporangiaceae</taxon>
        <taxon>Knoellia</taxon>
    </lineage>
</organism>
<keyword evidence="12" id="KW-0119">Carbohydrate metabolism</keyword>
<evidence type="ECO:0000313" key="18">
    <source>
        <dbReference type="EMBL" id="KGN34850.1"/>
    </source>
</evidence>
<evidence type="ECO:0000256" key="14">
    <source>
        <dbReference type="ARBA" id="ARBA00049067"/>
    </source>
</evidence>
<evidence type="ECO:0000256" key="7">
    <source>
        <dbReference type="ARBA" id="ARBA00022679"/>
    </source>
</evidence>
<evidence type="ECO:0000256" key="6">
    <source>
        <dbReference type="ARBA" id="ARBA00022600"/>
    </source>
</evidence>
<dbReference type="GO" id="GO:0016301">
    <property type="term" value="F:kinase activity"/>
    <property type="evidence" value="ECO:0007669"/>
    <property type="project" value="UniProtKB-KW"/>
</dbReference>
<feature type="region of interest" description="Disordered" evidence="15">
    <location>
        <begin position="219"/>
        <end position="242"/>
    </location>
</feature>
<feature type="domain" description="Aminoglycoside phosphotransferase" evidence="16">
    <location>
        <begin position="248"/>
        <end position="411"/>
    </location>
</feature>
<evidence type="ECO:0000256" key="5">
    <source>
        <dbReference type="ARBA" id="ARBA00013882"/>
    </source>
</evidence>
<dbReference type="UniPathway" id="UPA00164"/>
<keyword evidence="19" id="KW-1185">Reference proteome</keyword>
<feature type="domain" description="Maltokinase N-terminal cap" evidence="17">
    <location>
        <begin position="21"/>
        <end position="108"/>
    </location>
</feature>
<evidence type="ECO:0000256" key="15">
    <source>
        <dbReference type="SAM" id="MobiDB-lite"/>
    </source>
</evidence>
<keyword evidence="9" id="KW-0418">Kinase</keyword>
<reference evidence="18 19" key="1">
    <citation type="submission" date="2013-08" db="EMBL/GenBank/DDBJ databases">
        <title>The genome sequence of Knoellia sinensis.</title>
        <authorList>
            <person name="Zhu W."/>
            <person name="Wang G."/>
        </authorList>
    </citation>
    <scope>NUCLEOTIDE SEQUENCE [LARGE SCALE GENOMIC DNA]</scope>
    <source>
        <strain evidence="18 19">KCTC 19936</strain>
    </source>
</reference>
<dbReference type="AlphaFoldDB" id="A0A0A0JBQ9"/>
<dbReference type="Pfam" id="PF18085">
    <property type="entry name" value="Mak_N_cap"/>
    <property type="match status" value="1"/>
</dbReference>
<evidence type="ECO:0000256" key="13">
    <source>
        <dbReference type="ARBA" id="ARBA00031251"/>
    </source>
</evidence>